<evidence type="ECO:0000256" key="1">
    <source>
        <dbReference type="SAM" id="MobiDB-lite"/>
    </source>
</evidence>
<evidence type="ECO:0008006" key="6">
    <source>
        <dbReference type="Google" id="ProtNLM"/>
    </source>
</evidence>
<proteinExistence type="predicted"/>
<feature type="region of interest" description="Disordered" evidence="1">
    <location>
        <begin position="645"/>
        <end position="664"/>
    </location>
</feature>
<accession>A0A0R3BNK1</accession>
<dbReference type="EMBL" id="LJYF01000048">
    <property type="protein sequence ID" value="KRP86937.1"/>
    <property type="molecule type" value="Genomic_DNA"/>
</dbReference>
<evidence type="ECO:0000259" key="3">
    <source>
        <dbReference type="Pfam" id="PF18417"/>
    </source>
</evidence>
<evidence type="ECO:0000259" key="2">
    <source>
        <dbReference type="Pfam" id="PF17990"/>
    </source>
</evidence>
<dbReference type="RefSeq" id="WP_057030231.1">
    <property type="nucleotide sequence ID" value="NZ_LJYF01000048.1"/>
</dbReference>
<name>A0A0R3BNK1_9BRAD</name>
<reference evidence="4 5" key="1">
    <citation type="submission" date="2015-09" db="EMBL/GenBank/DDBJ databases">
        <title>Draft Genome Sequence of the Strain BR 3267 (Bradyrhizobium yuanmingense) recommended as inoculant for cowpea in Brazil.</title>
        <authorList>
            <person name="Simoes-Araujo J.L."/>
            <person name="Zilli J.E."/>
        </authorList>
    </citation>
    <scope>NUCLEOTIDE SEQUENCE [LARGE SCALE GENOMIC DNA]</scope>
    <source>
        <strain evidence="4 5">BR3267</strain>
    </source>
</reference>
<gene>
    <name evidence="4" type="ORF">AOQ72_02895</name>
</gene>
<evidence type="ECO:0000313" key="5">
    <source>
        <dbReference type="Proteomes" id="UP000051380"/>
    </source>
</evidence>
<feature type="domain" description="L-Lysine epsilon oxidase N-terminal" evidence="2">
    <location>
        <begin position="13"/>
        <end position="237"/>
    </location>
</feature>
<dbReference type="InterPro" id="IPR041168">
    <property type="entry name" value="LodA_N"/>
</dbReference>
<dbReference type="InterPro" id="IPR033798">
    <property type="entry name" value="LodA-like"/>
</dbReference>
<dbReference type="Pfam" id="PF18417">
    <property type="entry name" value="LodA_C"/>
    <property type="match status" value="1"/>
</dbReference>
<comment type="caution">
    <text evidence="4">The sequence shown here is derived from an EMBL/GenBank/DDBJ whole genome shotgun (WGS) entry which is preliminary data.</text>
</comment>
<feature type="domain" description="L-lysine epsilon oxidase C-terminal" evidence="3">
    <location>
        <begin position="365"/>
        <end position="506"/>
    </location>
</feature>
<protein>
    <recommendedName>
        <fullName evidence="6">3-isopropylmalate dehydrogenase</fullName>
    </recommendedName>
</protein>
<evidence type="ECO:0000313" key="4">
    <source>
        <dbReference type="EMBL" id="KRP86937.1"/>
    </source>
</evidence>
<sequence length="664" mass="72396">MVDPNAIAALKIYPPIGVARVGNAQGADDYVIGPEVIGGAPTLPGTTPEQPARFVEDFRTASGEIKRQAARFRIYAHMKDGSVQEVTAASAKIEWRVTIANLKAGWYDFNQAMDLGALSHNALQRNRELVSPDARWKLDITPAPKSITGQTAGPIRLDDGAFWGSPVYLGELRTDGDGRLIFLGGNGVSQPFRRGIRPLTFANNPGWHDDVSDGPVRAQVTFPGRAPIDAEPGYVCVTPPNYAPGLFGLVTMDDVVREVFYDKGWIPRPVKTSFTNDVLPAFQRLTGLQWVNHGLFVVHGFGSPLDVQNPQVVAKLNDGSPTNAAWRTAVLALFRDPGAGGALIEDQIPQIFGDAVDQFFGHPPKPPNSLLAVTKTQYAHLKRWAAGTFEAEGSSNTPAQPQDFFALPPEVQVAHLERAPLHDCLGGPFHPAMEMTWVMRIPLMWTSAYRLKILPGEQPARQDFGSTLTPAVCTGASGPHDGVAAGCLTRFLGVPWQTDHTSCNSAADYFPSTFLSMPTFWGARAPDQVLADGNYLRAAAIVPLGEATQQQTFKHLMNRVDWLRDIRGNDYYDRLSNMIAEWSELGMVLPVKSAPASLPVQDVRVEQGRTDNGVPIDVTTDPKYHAVENIEGLFSQQAMAGLAQRRAARTTTPPPKRTYRQGEI</sequence>
<dbReference type="InterPro" id="IPR041173">
    <property type="entry name" value="LodA_C"/>
</dbReference>
<dbReference type="AlphaFoldDB" id="A0A0R3BNK1"/>
<dbReference type="CDD" id="cd14731">
    <property type="entry name" value="LodA_like_1"/>
    <property type="match status" value="1"/>
</dbReference>
<organism evidence="4 5">
    <name type="scientific">Bradyrhizobium yuanmingense</name>
    <dbReference type="NCBI Taxonomy" id="108015"/>
    <lineage>
        <taxon>Bacteria</taxon>
        <taxon>Pseudomonadati</taxon>
        <taxon>Pseudomonadota</taxon>
        <taxon>Alphaproteobacteria</taxon>
        <taxon>Hyphomicrobiales</taxon>
        <taxon>Nitrobacteraceae</taxon>
        <taxon>Bradyrhizobium</taxon>
    </lineage>
</organism>
<dbReference type="Proteomes" id="UP000051380">
    <property type="component" value="Unassembled WGS sequence"/>
</dbReference>
<dbReference type="Pfam" id="PF17990">
    <property type="entry name" value="LodA_N"/>
    <property type="match status" value="1"/>
</dbReference>